<dbReference type="Gene3D" id="2.60.120.1440">
    <property type="match status" value="1"/>
</dbReference>
<evidence type="ECO:0000256" key="1">
    <source>
        <dbReference type="SAM" id="Phobius"/>
    </source>
</evidence>
<evidence type="ECO:0000259" key="2">
    <source>
        <dbReference type="Pfam" id="PF04773"/>
    </source>
</evidence>
<dbReference type="PIRSF" id="PIRSF018266">
    <property type="entry name" value="FecR"/>
    <property type="match status" value="1"/>
</dbReference>
<dbReference type="AlphaFoldDB" id="A0AB33IRC1"/>
<protein>
    <submittedName>
        <fullName evidence="4">FecR family protein</fullName>
    </submittedName>
</protein>
<keyword evidence="1" id="KW-0472">Membrane</keyword>
<accession>A0AB33IRC1</accession>
<dbReference type="InterPro" id="IPR032508">
    <property type="entry name" value="FecR_C"/>
</dbReference>
<dbReference type="Pfam" id="PF16344">
    <property type="entry name" value="FecR_C"/>
    <property type="match status" value="1"/>
</dbReference>
<dbReference type="Pfam" id="PF04773">
    <property type="entry name" value="FecR"/>
    <property type="match status" value="1"/>
</dbReference>
<dbReference type="EMBL" id="AP035785">
    <property type="protein sequence ID" value="BFO72069.1"/>
    <property type="molecule type" value="Genomic_DNA"/>
</dbReference>
<dbReference type="PANTHER" id="PTHR30273:SF2">
    <property type="entry name" value="PROTEIN FECR"/>
    <property type="match status" value="1"/>
</dbReference>
<gene>
    <name evidence="4" type="ORF">GTC17253_20350</name>
</gene>
<reference evidence="4" key="1">
    <citation type="submission" date="2024-07" db="EMBL/GenBank/DDBJ databases">
        <title>Complete genome sequence of Prevotella sp. YM-2024 GTC17253.</title>
        <authorList>
            <person name="Hayashi M."/>
            <person name="Muto Y."/>
            <person name="Tanaka K."/>
            <person name="Niwa H."/>
        </authorList>
    </citation>
    <scope>NUCLEOTIDE SEQUENCE</scope>
    <source>
        <strain evidence="4">GTC17253</strain>
    </source>
</reference>
<feature type="domain" description="FecR protein" evidence="2">
    <location>
        <begin position="116"/>
        <end position="196"/>
    </location>
</feature>
<proteinExistence type="predicted"/>
<dbReference type="InterPro" id="IPR012373">
    <property type="entry name" value="Ferrdict_sens_TM"/>
</dbReference>
<dbReference type="GO" id="GO:0016989">
    <property type="term" value="F:sigma factor antagonist activity"/>
    <property type="evidence" value="ECO:0007669"/>
    <property type="project" value="TreeGrafter"/>
</dbReference>
<keyword evidence="1" id="KW-0812">Transmembrane</keyword>
<organism evidence="4">
    <name type="scientific">Prevotella sp. GTC17253</name>
    <dbReference type="NCBI Taxonomy" id="3236793"/>
    <lineage>
        <taxon>Bacteria</taxon>
        <taxon>Pseudomonadati</taxon>
        <taxon>Bacteroidota</taxon>
        <taxon>Bacteroidia</taxon>
        <taxon>Bacteroidales</taxon>
        <taxon>Prevotellaceae</taxon>
        <taxon>Prevotella</taxon>
    </lineage>
</organism>
<dbReference type="InterPro" id="IPR006860">
    <property type="entry name" value="FecR"/>
</dbReference>
<dbReference type="Gene3D" id="3.55.50.30">
    <property type="match status" value="1"/>
</dbReference>
<feature type="domain" description="Protein FecR C-terminal" evidence="3">
    <location>
        <begin position="261"/>
        <end position="330"/>
    </location>
</feature>
<dbReference type="PANTHER" id="PTHR30273">
    <property type="entry name" value="PERIPLASMIC SIGNAL SENSOR AND SIGMA FACTOR ACTIVATOR FECR-RELATED"/>
    <property type="match status" value="1"/>
</dbReference>
<keyword evidence="1" id="KW-1133">Transmembrane helix</keyword>
<evidence type="ECO:0000313" key="4">
    <source>
        <dbReference type="EMBL" id="BFO72069.1"/>
    </source>
</evidence>
<feature type="transmembrane region" description="Helical" evidence="1">
    <location>
        <begin position="78"/>
        <end position="100"/>
    </location>
</feature>
<sequence length="334" mass="38284">MDYQDIQAVIRQYCKNKFSVLTQKKFAWWLLNNQNHSAQEDTMELLWNETKEETSAETIEDLQRIKAVMHHRTPTTRYVRLGIAATLLIFFSSMTTILLLKRFEHVEKEDVRLVQITVPNGTTRQVILSDSTVATINGGSTLIYPSQFNSATRTVFLTGEANFSIHKDTLHPFIVQTEQLSVKALGTIFNVLANPDSRWVSTTLKEGKTEVALQQQSSGQPTNPKYLMTPDHKLIYNKISKEVTIVTVDARQVLSWTQGTLTFDAIDFQEVVSRLQHRYNVHIVCHNVRDIKGLYHVKFRPDESLHCILKVLSNICTPFDYVQKGDSIYITPRP</sequence>
<name>A0AB33IRC1_9BACT</name>
<evidence type="ECO:0000259" key="3">
    <source>
        <dbReference type="Pfam" id="PF16344"/>
    </source>
</evidence>